<evidence type="ECO:0000256" key="1">
    <source>
        <dbReference type="SAM" id="MobiDB-lite"/>
    </source>
</evidence>
<evidence type="ECO:0000313" key="4">
    <source>
        <dbReference type="Proteomes" id="UP000000305"/>
    </source>
</evidence>
<dbReference type="OrthoDB" id="6375675at2759"/>
<dbReference type="EMBL" id="GL732533">
    <property type="protein sequence ID" value="EFX84873.1"/>
    <property type="molecule type" value="Genomic_DNA"/>
</dbReference>
<evidence type="ECO:0000256" key="2">
    <source>
        <dbReference type="SAM" id="Phobius"/>
    </source>
</evidence>
<organism evidence="3 4">
    <name type="scientific">Daphnia pulex</name>
    <name type="common">Water flea</name>
    <dbReference type="NCBI Taxonomy" id="6669"/>
    <lineage>
        <taxon>Eukaryota</taxon>
        <taxon>Metazoa</taxon>
        <taxon>Ecdysozoa</taxon>
        <taxon>Arthropoda</taxon>
        <taxon>Crustacea</taxon>
        <taxon>Branchiopoda</taxon>
        <taxon>Diplostraca</taxon>
        <taxon>Cladocera</taxon>
        <taxon>Anomopoda</taxon>
        <taxon>Daphniidae</taxon>
        <taxon>Daphnia</taxon>
    </lineage>
</organism>
<dbReference type="InParanoid" id="E9G647"/>
<evidence type="ECO:0000313" key="3">
    <source>
        <dbReference type="EMBL" id="EFX84873.1"/>
    </source>
</evidence>
<dbReference type="HOGENOM" id="CLU_528137_0_0_1"/>
<dbReference type="AlphaFoldDB" id="E9G647"/>
<reference evidence="3 4" key="1">
    <citation type="journal article" date="2011" name="Science">
        <title>The ecoresponsive genome of Daphnia pulex.</title>
        <authorList>
            <person name="Colbourne J.K."/>
            <person name="Pfrender M.E."/>
            <person name="Gilbert D."/>
            <person name="Thomas W.K."/>
            <person name="Tucker A."/>
            <person name="Oakley T.H."/>
            <person name="Tokishita S."/>
            <person name="Aerts A."/>
            <person name="Arnold G.J."/>
            <person name="Basu M.K."/>
            <person name="Bauer D.J."/>
            <person name="Caceres C.E."/>
            <person name="Carmel L."/>
            <person name="Casola C."/>
            <person name="Choi J.H."/>
            <person name="Detter J.C."/>
            <person name="Dong Q."/>
            <person name="Dusheyko S."/>
            <person name="Eads B.D."/>
            <person name="Frohlich T."/>
            <person name="Geiler-Samerotte K.A."/>
            <person name="Gerlach D."/>
            <person name="Hatcher P."/>
            <person name="Jogdeo S."/>
            <person name="Krijgsveld J."/>
            <person name="Kriventseva E.V."/>
            <person name="Kultz D."/>
            <person name="Laforsch C."/>
            <person name="Lindquist E."/>
            <person name="Lopez J."/>
            <person name="Manak J.R."/>
            <person name="Muller J."/>
            <person name="Pangilinan J."/>
            <person name="Patwardhan R.P."/>
            <person name="Pitluck S."/>
            <person name="Pritham E.J."/>
            <person name="Rechtsteiner A."/>
            <person name="Rho M."/>
            <person name="Rogozin I.B."/>
            <person name="Sakarya O."/>
            <person name="Salamov A."/>
            <person name="Schaack S."/>
            <person name="Shapiro H."/>
            <person name="Shiga Y."/>
            <person name="Skalitzky C."/>
            <person name="Smith Z."/>
            <person name="Souvorov A."/>
            <person name="Sung W."/>
            <person name="Tang Z."/>
            <person name="Tsuchiya D."/>
            <person name="Tu H."/>
            <person name="Vos H."/>
            <person name="Wang M."/>
            <person name="Wolf Y.I."/>
            <person name="Yamagata H."/>
            <person name="Yamada T."/>
            <person name="Ye Y."/>
            <person name="Shaw J.R."/>
            <person name="Andrews J."/>
            <person name="Crease T.J."/>
            <person name="Tang H."/>
            <person name="Lucas S.M."/>
            <person name="Robertson H.M."/>
            <person name="Bork P."/>
            <person name="Koonin E.V."/>
            <person name="Zdobnov E.M."/>
            <person name="Grigoriev I.V."/>
            <person name="Lynch M."/>
            <person name="Boore J.L."/>
        </authorList>
    </citation>
    <scope>NUCLEOTIDE SEQUENCE [LARGE SCALE GENOMIC DNA]</scope>
</reference>
<dbReference type="Proteomes" id="UP000000305">
    <property type="component" value="Unassembled WGS sequence"/>
</dbReference>
<sequence>MELLASLFSPIQMGHIRDVTKSVSLEDVAEVATSSFRSMGTTREDSLVFVLGLLNLGTVLCYAIYSQIFKPIRRGSSTMDENHFVMKKIQTILDELVLHVHTTTYYRSSLERNQELGKEFTSKRETSVRPRSSSDSSSIRSLFTIFDWPESATYGEKEPPSIEQFESKRSSDDYENYLQREAKKMIQEWLSFLVQSTTNPFNSRTKRHTMIPFPNAFRRNATGRRRPWSPSSSIKKRIGTTMSTMAPISTWKPPSRALSKSSPTTSTAEPQPEWTLNHEAMSQLRRPQMKRLVAAATGAEADGRLLAAAQAAAAAARTDVSHPTHQQDVPVLPVLALFPHGTVNARGASSGQFKSGRATSSRSGLRLKNGSPEKPEDKSTTQPTTTTTTTTHAKTTTTTEEMKSQSEPRHIPSEFRQQMYNRNAGMMESDSPYDLEDSASDVHPTEEDGLIVRFMRLIQQTTPLAMDVLDVYKSRSNAKNSPQSSEPKCLERLLCQLNQDWKGRGSVPAAMAPFFR</sequence>
<proteinExistence type="predicted"/>
<keyword evidence="2" id="KW-1133">Transmembrane helix</keyword>
<gene>
    <name evidence="3" type="ORF">DAPPUDRAFT_99238</name>
</gene>
<feature type="region of interest" description="Disordered" evidence="1">
    <location>
        <begin position="116"/>
        <end position="136"/>
    </location>
</feature>
<feature type="compositionally biased region" description="Polar residues" evidence="1">
    <location>
        <begin position="347"/>
        <end position="363"/>
    </location>
</feature>
<keyword evidence="4" id="KW-1185">Reference proteome</keyword>
<name>E9G647_DAPPU</name>
<keyword evidence="2" id="KW-0812">Transmembrane</keyword>
<feature type="compositionally biased region" description="Basic and acidic residues" evidence="1">
    <location>
        <begin position="116"/>
        <end position="128"/>
    </location>
</feature>
<protein>
    <submittedName>
        <fullName evidence="3">Uncharacterized protein</fullName>
    </submittedName>
</protein>
<feature type="region of interest" description="Disordered" evidence="1">
    <location>
        <begin position="246"/>
        <end position="274"/>
    </location>
</feature>
<feature type="transmembrane region" description="Helical" evidence="2">
    <location>
        <begin position="46"/>
        <end position="65"/>
    </location>
</feature>
<dbReference type="KEGG" id="dpx:DAPPUDRAFT_99238"/>
<feature type="compositionally biased region" description="Low complexity" evidence="1">
    <location>
        <begin position="380"/>
        <end position="399"/>
    </location>
</feature>
<feature type="compositionally biased region" description="Polar residues" evidence="1">
    <location>
        <begin position="258"/>
        <end position="269"/>
    </location>
</feature>
<feature type="compositionally biased region" description="Basic and acidic residues" evidence="1">
    <location>
        <begin position="400"/>
        <end position="409"/>
    </location>
</feature>
<feature type="region of interest" description="Disordered" evidence="1">
    <location>
        <begin position="345"/>
        <end position="409"/>
    </location>
</feature>
<accession>E9G647</accession>
<keyword evidence="2" id="KW-0472">Membrane</keyword>